<reference evidence="1 2" key="2">
    <citation type="submission" date="2018-11" db="EMBL/GenBank/DDBJ databases">
        <authorList>
            <consortium name="Pathogen Informatics"/>
        </authorList>
    </citation>
    <scope>NUCLEOTIDE SEQUENCE [LARGE SCALE GENOMIC DNA]</scope>
    <source>
        <strain evidence="1 2">Egypt</strain>
    </source>
</reference>
<gene>
    <name evidence="1" type="ORF">ECPE_LOCUS10223</name>
</gene>
<evidence type="ECO:0000313" key="2">
    <source>
        <dbReference type="Proteomes" id="UP000272942"/>
    </source>
</evidence>
<sequence length="92" mass="10692">MATPPSFLVLEYTIEVTSYEGLVWDLNKVVLGAKTQAEEEFRRSYRLKDDPVRLFRDPESDERSRLTATIVELREKQGQGEDNLIIRNFCVV</sequence>
<name>A0A183ATD8_9TREM</name>
<dbReference type="WBParaSite" id="ECPE_0001025501-mRNA-1">
    <property type="protein sequence ID" value="ECPE_0001025501-mRNA-1"/>
    <property type="gene ID" value="ECPE_0001025501"/>
</dbReference>
<protein>
    <submittedName>
        <fullName evidence="3">PX domain-containing protein</fullName>
    </submittedName>
</protein>
<keyword evidence="2" id="KW-1185">Reference proteome</keyword>
<proteinExistence type="predicted"/>
<dbReference type="OrthoDB" id="6285467at2759"/>
<dbReference type="AlphaFoldDB" id="A0A183ATD8"/>
<accession>A0A183ATD8</accession>
<organism evidence="3">
    <name type="scientific">Echinostoma caproni</name>
    <dbReference type="NCBI Taxonomy" id="27848"/>
    <lineage>
        <taxon>Eukaryota</taxon>
        <taxon>Metazoa</taxon>
        <taxon>Spiralia</taxon>
        <taxon>Lophotrochozoa</taxon>
        <taxon>Platyhelminthes</taxon>
        <taxon>Trematoda</taxon>
        <taxon>Digenea</taxon>
        <taxon>Plagiorchiida</taxon>
        <taxon>Echinostomata</taxon>
        <taxon>Echinostomatoidea</taxon>
        <taxon>Echinostomatidae</taxon>
        <taxon>Echinostoma</taxon>
    </lineage>
</organism>
<reference evidence="3" key="1">
    <citation type="submission" date="2016-06" db="UniProtKB">
        <authorList>
            <consortium name="WormBaseParasite"/>
        </authorList>
    </citation>
    <scope>IDENTIFICATION</scope>
</reference>
<dbReference type="EMBL" id="UZAN01048704">
    <property type="protein sequence ID" value="VDP86703.1"/>
    <property type="molecule type" value="Genomic_DNA"/>
</dbReference>
<dbReference type="Proteomes" id="UP000272942">
    <property type="component" value="Unassembled WGS sequence"/>
</dbReference>
<evidence type="ECO:0000313" key="3">
    <source>
        <dbReference type="WBParaSite" id="ECPE_0001025501-mRNA-1"/>
    </source>
</evidence>
<evidence type="ECO:0000313" key="1">
    <source>
        <dbReference type="EMBL" id="VDP86703.1"/>
    </source>
</evidence>